<name>A0ABT1PZ44_9ACTN</name>
<keyword evidence="7" id="KW-1185">Reference proteome</keyword>
<proteinExistence type="inferred from homology"/>
<dbReference type="SUPFAM" id="SSF51182">
    <property type="entry name" value="RmlC-like cupins"/>
    <property type="match status" value="1"/>
</dbReference>
<dbReference type="Gene3D" id="2.60.120.10">
    <property type="entry name" value="Jelly Rolls"/>
    <property type="match status" value="1"/>
</dbReference>
<evidence type="ECO:0000256" key="2">
    <source>
        <dbReference type="ARBA" id="ARBA00022723"/>
    </source>
</evidence>
<comment type="caution">
    <text evidence="6">The sequence shown here is derived from an EMBL/GenBank/DDBJ whole genome shotgun (WGS) entry which is preliminary data.</text>
</comment>
<dbReference type="InterPro" id="IPR014710">
    <property type="entry name" value="RmlC-like_jellyroll"/>
</dbReference>
<protein>
    <submittedName>
        <fullName evidence="6">Cysteine dioxygenase</fullName>
    </submittedName>
</protein>
<evidence type="ECO:0000256" key="3">
    <source>
        <dbReference type="ARBA" id="ARBA00022964"/>
    </source>
</evidence>
<evidence type="ECO:0000256" key="5">
    <source>
        <dbReference type="ARBA" id="ARBA00023004"/>
    </source>
</evidence>
<dbReference type="Pfam" id="PF05995">
    <property type="entry name" value="CDO_I"/>
    <property type="match status" value="1"/>
</dbReference>
<reference evidence="6" key="1">
    <citation type="submission" date="2022-06" db="EMBL/GenBank/DDBJ databases">
        <title>Draft genome sequence of Streptomyces sp. RB6PN25 isolated from peat swamp forest in Thailand.</title>
        <authorList>
            <person name="Duangmal K."/>
            <person name="Klaysubun C."/>
        </authorList>
    </citation>
    <scope>NUCLEOTIDE SEQUENCE</scope>
    <source>
        <strain evidence="6">RB6PN25</strain>
    </source>
</reference>
<dbReference type="Proteomes" id="UP001057702">
    <property type="component" value="Unassembled WGS sequence"/>
</dbReference>
<dbReference type="PANTHER" id="PTHR12918:SF1">
    <property type="entry name" value="CYSTEINE DIOXYGENASE TYPE 1"/>
    <property type="match status" value="1"/>
</dbReference>
<dbReference type="RefSeq" id="WP_255921848.1">
    <property type="nucleotide sequence ID" value="NZ_JANFNG010000017.1"/>
</dbReference>
<evidence type="ECO:0000256" key="1">
    <source>
        <dbReference type="ARBA" id="ARBA00006622"/>
    </source>
</evidence>
<keyword evidence="4" id="KW-0560">Oxidoreductase</keyword>
<dbReference type="CDD" id="cd10548">
    <property type="entry name" value="cupin_CDO"/>
    <property type="match status" value="1"/>
</dbReference>
<dbReference type="InterPro" id="IPR010300">
    <property type="entry name" value="CDO_1"/>
</dbReference>
<evidence type="ECO:0000256" key="4">
    <source>
        <dbReference type="ARBA" id="ARBA00023002"/>
    </source>
</evidence>
<keyword evidence="2" id="KW-0479">Metal-binding</keyword>
<dbReference type="PANTHER" id="PTHR12918">
    <property type="entry name" value="CYSTEINE DIOXYGENASE"/>
    <property type="match status" value="1"/>
</dbReference>
<sequence>MSLSLSFPLVLSPPAAPTADDLLDFARRAAADADLVSRLPLDPIGRTWVRLDGPGGSEAWLIGWPPGAETGWHDHGGSRGAFATATGELAEESLSVPLPTDGWRSLELADDVDRTRRLPAGRGRAFGPHHIHQVVNASEEQHAISVHAYYPPLPLIRRYSRRGSLLHLELVESPQQW</sequence>
<organism evidence="6 7">
    <name type="scientific">Streptomyces humicola</name>
    <dbReference type="NCBI Taxonomy" id="2953240"/>
    <lineage>
        <taxon>Bacteria</taxon>
        <taxon>Bacillati</taxon>
        <taxon>Actinomycetota</taxon>
        <taxon>Actinomycetes</taxon>
        <taxon>Kitasatosporales</taxon>
        <taxon>Streptomycetaceae</taxon>
        <taxon>Streptomyces</taxon>
    </lineage>
</organism>
<comment type="similarity">
    <text evidence="1">Belongs to the cysteine dioxygenase family.</text>
</comment>
<gene>
    <name evidence="6" type="ORF">NGB36_20610</name>
</gene>
<evidence type="ECO:0000313" key="7">
    <source>
        <dbReference type="Proteomes" id="UP001057702"/>
    </source>
</evidence>
<keyword evidence="5" id="KW-0408">Iron</keyword>
<keyword evidence="3 6" id="KW-0223">Dioxygenase</keyword>
<accession>A0ABT1PZ44</accession>
<dbReference type="EMBL" id="JANFNG010000017">
    <property type="protein sequence ID" value="MCQ4082936.1"/>
    <property type="molecule type" value="Genomic_DNA"/>
</dbReference>
<dbReference type="GO" id="GO:0051213">
    <property type="term" value="F:dioxygenase activity"/>
    <property type="evidence" value="ECO:0007669"/>
    <property type="project" value="UniProtKB-KW"/>
</dbReference>
<evidence type="ECO:0000313" key="6">
    <source>
        <dbReference type="EMBL" id="MCQ4082936.1"/>
    </source>
</evidence>
<dbReference type="InterPro" id="IPR011051">
    <property type="entry name" value="RmlC_Cupin_sf"/>
</dbReference>